<proteinExistence type="predicted"/>
<evidence type="ECO:0000313" key="1">
    <source>
        <dbReference type="EnsemblMetazoa" id="GAUT048381-PA"/>
    </source>
</evidence>
<keyword evidence="2" id="KW-1185">Reference proteome</keyword>
<accession>A0A1A9VUS8</accession>
<name>A0A1A9VUS8_GLOAU</name>
<evidence type="ECO:0000313" key="2">
    <source>
        <dbReference type="Proteomes" id="UP000078200"/>
    </source>
</evidence>
<dbReference type="EnsemblMetazoa" id="GAUT048381-RA">
    <property type="protein sequence ID" value="GAUT048381-PA"/>
    <property type="gene ID" value="GAUT048381"/>
</dbReference>
<dbReference type="VEuPathDB" id="VectorBase:GAUT048381"/>
<sequence>MTDKANIDLARVGLLLMQDRVFAKIRSRQIRLKGKFHDRSALMTTTFVTLLLSTNSTMITSLIHILTVMAATHIPTQRLQLQQLQAISDRRTFRTLAQDFIFSIFHPFVFNLLTEMKNSLHYVYY</sequence>
<dbReference type="Proteomes" id="UP000078200">
    <property type="component" value="Unassembled WGS sequence"/>
</dbReference>
<protein>
    <submittedName>
        <fullName evidence="1">Uncharacterized protein</fullName>
    </submittedName>
</protein>
<dbReference type="AlphaFoldDB" id="A0A1A9VUS8"/>
<organism evidence="1 2">
    <name type="scientific">Glossina austeni</name>
    <name type="common">Savannah tsetse fly</name>
    <dbReference type="NCBI Taxonomy" id="7395"/>
    <lineage>
        <taxon>Eukaryota</taxon>
        <taxon>Metazoa</taxon>
        <taxon>Ecdysozoa</taxon>
        <taxon>Arthropoda</taxon>
        <taxon>Hexapoda</taxon>
        <taxon>Insecta</taxon>
        <taxon>Pterygota</taxon>
        <taxon>Neoptera</taxon>
        <taxon>Endopterygota</taxon>
        <taxon>Diptera</taxon>
        <taxon>Brachycera</taxon>
        <taxon>Muscomorpha</taxon>
        <taxon>Hippoboscoidea</taxon>
        <taxon>Glossinidae</taxon>
        <taxon>Glossina</taxon>
    </lineage>
</organism>
<reference evidence="1" key="1">
    <citation type="submission" date="2020-05" db="UniProtKB">
        <authorList>
            <consortium name="EnsemblMetazoa"/>
        </authorList>
    </citation>
    <scope>IDENTIFICATION</scope>
    <source>
        <strain evidence="1">TTRI</strain>
    </source>
</reference>